<feature type="transmembrane region" description="Helical" evidence="6">
    <location>
        <begin position="101"/>
        <end position="124"/>
    </location>
</feature>
<keyword evidence="3 6" id="KW-1133">Transmembrane helix</keyword>
<evidence type="ECO:0000259" key="7">
    <source>
        <dbReference type="Pfam" id="PF03151"/>
    </source>
</evidence>
<dbReference type="InterPro" id="IPR037185">
    <property type="entry name" value="EmrE-like"/>
</dbReference>
<name>A0A2V0P0M4_9CHLO</name>
<feature type="domain" description="Sugar phosphate transporter" evidence="7">
    <location>
        <begin position="63"/>
        <end position="371"/>
    </location>
</feature>
<dbReference type="GO" id="GO:0016020">
    <property type="term" value="C:membrane"/>
    <property type="evidence" value="ECO:0007669"/>
    <property type="project" value="UniProtKB-SubCell"/>
</dbReference>
<evidence type="ECO:0000256" key="3">
    <source>
        <dbReference type="ARBA" id="ARBA00022989"/>
    </source>
</evidence>
<protein>
    <submittedName>
        <fullName evidence="8">Sugar phosphate phosphate translocator</fullName>
    </submittedName>
</protein>
<dbReference type="InParanoid" id="A0A2V0P0M4"/>
<dbReference type="InterPro" id="IPR050186">
    <property type="entry name" value="TPT_transporter"/>
</dbReference>
<dbReference type="AlphaFoldDB" id="A0A2V0P0M4"/>
<feature type="compositionally biased region" description="Gly residues" evidence="5">
    <location>
        <begin position="38"/>
        <end position="49"/>
    </location>
</feature>
<dbReference type="EMBL" id="BDRX01000040">
    <property type="protein sequence ID" value="GBF93418.1"/>
    <property type="molecule type" value="Genomic_DNA"/>
</dbReference>
<evidence type="ECO:0000256" key="4">
    <source>
        <dbReference type="ARBA" id="ARBA00023136"/>
    </source>
</evidence>
<dbReference type="FunCoup" id="A0A2V0P0M4">
    <property type="interactions" value="1899"/>
</dbReference>
<feature type="transmembrane region" description="Helical" evidence="6">
    <location>
        <begin position="59"/>
        <end position="80"/>
    </location>
</feature>
<dbReference type="OrthoDB" id="18894at2759"/>
<gene>
    <name evidence="8" type="ORF">Rsub_06458</name>
</gene>
<comment type="subcellular location">
    <subcellularLocation>
        <location evidence="1">Membrane</location>
        <topology evidence="1">Multi-pass membrane protein</topology>
    </subcellularLocation>
</comment>
<feature type="region of interest" description="Disordered" evidence="5">
    <location>
        <begin position="400"/>
        <end position="473"/>
    </location>
</feature>
<evidence type="ECO:0000256" key="5">
    <source>
        <dbReference type="SAM" id="MobiDB-lite"/>
    </source>
</evidence>
<keyword evidence="9" id="KW-1185">Reference proteome</keyword>
<reference evidence="8 9" key="1">
    <citation type="journal article" date="2018" name="Sci. Rep.">
        <title>Raphidocelis subcapitata (=Pseudokirchneriella subcapitata) provides an insight into genome evolution and environmental adaptations in the Sphaeropleales.</title>
        <authorList>
            <person name="Suzuki S."/>
            <person name="Yamaguchi H."/>
            <person name="Nakajima N."/>
            <person name="Kawachi M."/>
        </authorList>
    </citation>
    <scope>NUCLEOTIDE SEQUENCE [LARGE SCALE GENOMIC DNA]</scope>
    <source>
        <strain evidence="8 9">NIES-35</strain>
    </source>
</reference>
<evidence type="ECO:0000313" key="8">
    <source>
        <dbReference type="EMBL" id="GBF93418.1"/>
    </source>
</evidence>
<feature type="transmembrane region" description="Helical" evidence="6">
    <location>
        <begin position="191"/>
        <end position="208"/>
    </location>
</feature>
<dbReference type="PANTHER" id="PTHR11132">
    <property type="entry name" value="SOLUTE CARRIER FAMILY 35"/>
    <property type="match status" value="1"/>
</dbReference>
<keyword evidence="4 6" id="KW-0472">Membrane</keyword>
<organism evidence="8 9">
    <name type="scientific">Raphidocelis subcapitata</name>
    <dbReference type="NCBI Taxonomy" id="307507"/>
    <lineage>
        <taxon>Eukaryota</taxon>
        <taxon>Viridiplantae</taxon>
        <taxon>Chlorophyta</taxon>
        <taxon>core chlorophytes</taxon>
        <taxon>Chlorophyceae</taxon>
        <taxon>CS clade</taxon>
        <taxon>Sphaeropleales</taxon>
        <taxon>Selenastraceae</taxon>
        <taxon>Raphidocelis</taxon>
    </lineage>
</organism>
<feature type="transmembrane region" description="Helical" evidence="6">
    <location>
        <begin position="158"/>
        <end position="184"/>
    </location>
</feature>
<dbReference type="Pfam" id="PF03151">
    <property type="entry name" value="TPT"/>
    <property type="match status" value="1"/>
</dbReference>
<feature type="transmembrane region" description="Helical" evidence="6">
    <location>
        <begin position="354"/>
        <end position="373"/>
    </location>
</feature>
<evidence type="ECO:0000313" key="9">
    <source>
        <dbReference type="Proteomes" id="UP000247498"/>
    </source>
</evidence>
<evidence type="ECO:0000256" key="2">
    <source>
        <dbReference type="ARBA" id="ARBA00022692"/>
    </source>
</evidence>
<dbReference type="STRING" id="307507.A0A2V0P0M4"/>
<evidence type="ECO:0000256" key="1">
    <source>
        <dbReference type="ARBA" id="ARBA00004141"/>
    </source>
</evidence>
<dbReference type="InterPro" id="IPR004853">
    <property type="entry name" value="Sugar_P_trans_dom"/>
</dbReference>
<proteinExistence type="predicted"/>
<dbReference type="Proteomes" id="UP000247498">
    <property type="component" value="Unassembled WGS sequence"/>
</dbReference>
<comment type="caution">
    <text evidence="8">The sequence shown here is derived from an EMBL/GenBank/DDBJ whole genome shotgun (WGS) entry which is preliminary data.</text>
</comment>
<keyword evidence="2 6" id="KW-0812">Transmembrane</keyword>
<dbReference type="SUPFAM" id="SSF103481">
    <property type="entry name" value="Multidrug resistance efflux transporter EmrE"/>
    <property type="match status" value="2"/>
</dbReference>
<sequence length="473" mass="48744">MAPLQYVEVEQAPKAAAASAAHSHGRSPRSQAHALHGHPGGGGAAGSGGSWLASQEGRMVLWTGSMIACWYVLGTALGMYNKLVVGKDHGIGTRGAFPAPLLMSGVQFGFQALLAQLVFGTGLAQRSAPPMAWREWARLVLPNGAITGLDIGLSNKSLVYITMSFYTMCKSTTPLFLLLFAFIWRLEQPSWSLAGIVAIIVTGLLLLVEGEAKFDATGFALVMTAACMSGLRFTLTQVLLHGHGGQGGHSPFGGPLEVLRALTPVMSLTTLALSLATERLWETLPRSGYFSDAEGLAVTALLILVGAVIAFAMVLAEYEVIKQTSALTFMIAGIVKEILTIIAAVIAFGDPFGWLNGLGLAIAVGGVALFNLYKLRKLRLQAEAEASEIIVRPRRGSDAIGGGGGMGEGGLPAGGGSGPGAKAAAGGGGGDAALVLRRPGAAPGADAAGEEAPALESEPLLPGHAPPSHAWQR</sequence>
<feature type="region of interest" description="Disordered" evidence="5">
    <location>
        <begin position="17"/>
        <end position="49"/>
    </location>
</feature>
<feature type="transmembrane region" description="Helical" evidence="6">
    <location>
        <begin position="296"/>
        <end position="315"/>
    </location>
</feature>
<accession>A0A2V0P0M4</accession>
<feature type="compositionally biased region" description="Gly residues" evidence="5">
    <location>
        <begin position="400"/>
        <end position="431"/>
    </location>
</feature>
<feature type="compositionally biased region" description="Low complexity" evidence="5">
    <location>
        <begin position="439"/>
        <end position="463"/>
    </location>
</feature>
<feature type="transmembrane region" description="Helical" evidence="6">
    <location>
        <begin position="327"/>
        <end position="348"/>
    </location>
</feature>
<evidence type="ECO:0000256" key="6">
    <source>
        <dbReference type="SAM" id="Phobius"/>
    </source>
</evidence>